<dbReference type="HAMAP" id="MF_01307_B">
    <property type="entry name" value="Ribosomal_uS5_B"/>
    <property type="match status" value="1"/>
</dbReference>
<dbReference type="InterPro" id="IPR005324">
    <property type="entry name" value="Ribosomal_uS5_C"/>
</dbReference>
<dbReference type="EMBL" id="CADCTO010000681">
    <property type="protein sequence ID" value="CAA9297091.1"/>
    <property type="molecule type" value="Genomic_DNA"/>
</dbReference>
<dbReference type="GO" id="GO:0005737">
    <property type="term" value="C:cytoplasm"/>
    <property type="evidence" value="ECO:0007669"/>
    <property type="project" value="UniProtKB-ARBA"/>
</dbReference>
<dbReference type="SUPFAM" id="SSF54768">
    <property type="entry name" value="dsRNA-binding domain-like"/>
    <property type="match status" value="1"/>
</dbReference>
<feature type="domain" description="S5 DRBM" evidence="9">
    <location>
        <begin position="11"/>
        <end position="74"/>
    </location>
</feature>
<accession>A0A6J4K703</accession>
<sequence length="208" mass="21170">MARINPDTLNLEERVVRTNKVQKTHKGGRTMSWSTLVVVGDGNGHVGAGIGKARAIPDAIRKGVEDAKKNLITVPMVDGTLPHEILANHGASQVMLRPAAPGTGVVAGGAVRALLEVAGVKDVLAKSLGASNPVNNAWATINALKSLKTIEDIARLRGKTVEEIRRGARFDGAGAGAAAAAVDAAPALATPPTTTTATEQGVTGDAAA</sequence>
<dbReference type="FunFam" id="3.30.230.10:FF:000002">
    <property type="entry name" value="30S ribosomal protein S5"/>
    <property type="match status" value="1"/>
</dbReference>
<dbReference type="PANTHER" id="PTHR48277">
    <property type="entry name" value="MITOCHONDRIAL RIBOSOMAL PROTEIN S5"/>
    <property type="match status" value="1"/>
</dbReference>
<dbReference type="InterPro" id="IPR000851">
    <property type="entry name" value="Ribosomal_uS5"/>
</dbReference>
<dbReference type="InterPro" id="IPR020568">
    <property type="entry name" value="Ribosomal_Su5_D2-typ_SF"/>
</dbReference>
<organism evidence="10">
    <name type="scientific">uncultured Armatimonadetes bacterium</name>
    <dbReference type="NCBI Taxonomy" id="157466"/>
    <lineage>
        <taxon>Bacteria</taxon>
        <taxon>Bacillati</taxon>
        <taxon>Armatimonadota</taxon>
        <taxon>environmental samples</taxon>
    </lineage>
</organism>
<evidence type="ECO:0000256" key="1">
    <source>
        <dbReference type="ARBA" id="ARBA00008945"/>
    </source>
</evidence>
<dbReference type="PROSITE" id="PS50881">
    <property type="entry name" value="S5_DSRBD"/>
    <property type="match status" value="1"/>
</dbReference>
<evidence type="ECO:0000256" key="6">
    <source>
        <dbReference type="ARBA" id="ARBA00035255"/>
    </source>
</evidence>
<dbReference type="SUPFAM" id="SSF54211">
    <property type="entry name" value="Ribosomal protein S5 domain 2-like"/>
    <property type="match status" value="1"/>
</dbReference>
<evidence type="ECO:0000256" key="5">
    <source>
        <dbReference type="ARBA" id="ARBA00023274"/>
    </source>
</evidence>
<name>A0A6J4K703_9BACT</name>
<dbReference type="GO" id="GO:0003735">
    <property type="term" value="F:structural constituent of ribosome"/>
    <property type="evidence" value="ECO:0007669"/>
    <property type="project" value="UniProtKB-UniRule"/>
</dbReference>
<dbReference type="InterPro" id="IPR005712">
    <property type="entry name" value="Ribosomal_uS5_bac-type"/>
</dbReference>
<comment type="function">
    <text evidence="7">With S4 and S12 plays an important role in translational accuracy.</text>
</comment>
<comment type="similarity">
    <text evidence="1 7 8">Belongs to the universal ribosomal protein uS5 family.</text>
</comment>
<dbReference type="Gene3D" id="3.30.160.20">
    <property type="match status" value="1"/>
</dbReference>
<dbReference type="Pfam" id="PF03719">
    <property type="entry name" value="Ribosomal_S5_C"/>
    <property type="match status" value="1"/>
</dbReference>
<dbReference type="GO" id="GO:0015935">
    <property type="term" value="C:small ribosomal subunit"/>
    <property type="evidence" value="ECO:0007669"/>
    <property type="project" value="InterPro"/>
</dbReference>
<dbReference type="GO" id="GO:0019843">
    <property type="term" value="F:rRNA binding"/>
    <property type="evidence" value="ECO:0007669"/>
    <property type="project" value="UniProtKB-UniRule"/>
</dbReference>
<dbReference type="AlphaFoldDB" id="A0A6J4K703"/>
<keyword evidence="3 7" id="KW-0694">RNA-binding</keyword>
<gene>
    <name evidence="7" type="primary">rpsE</name>
    <name evidence="10" type="ORF">AVDCRST_MAG63-4861</name>
</gene>
<comment type="subunit">
    <text evidence="7">Part of the 30S ribosomal subunit. Contacts proteins S4 and S8.</text>
</comment>
<dbReference type="Gene3D" id="3.30.230.10">
    <property type="match status" value="1"/>
</dbReference>
<dbReference type="PANTHER" id="PTHR48277:SF1">
    <property type="entry name" value="MITOCHONDRIAL RIBOSOMAL PROTEIN S5"/>
    <property type="match status" value="1"/>
</dbReference>
<evidence type="ECO:0000256" key="7">
    <source>
        <dbReference type="HAMAP-Rule" id="MF_01307"/>
    </source>
</evidence>
<reference evidence="10" key="1">
    <citation type="submission" date="2020-02" db="EMBL/GenBank/DDBJ databases">
        <authorList>
            <person name="Meier V. D."/>
        </authorList>
    </citation>
    <scope>NUCLEOTIDE SEQUENCE</scope>
    <source>
        <strain evidence="10">AVDCRST_MAG63</strain>
    </source>
</reference>
<evidence type="ECO:0000256" key="2">
    <source>
        <dbReference type="ARBA" id="ARBA00022730"/>
    </source>
</evidence>
<dbReference type="Pfam" id="PF00333">
    <property type="entry name" value="Ribosomal_S5"/>
    <property type="match status" value="1"/>
</dbReference>
<dbReference type="InterPro" id="IPR014721">
    <property type="entry name" value="Ribsml_uS5_D2-typ_fold_subgr"/>
</dbReference>
<keyword evidence="5 7" id="KW-0687">Ribonucleoprotein</keyword>
<evidence type="ECO:0000259" key="9">
    <source>
        <dbReference type="PROSITE" id="PS50881"/>
    </source>
</evidence>
<proteinExistence type="inferred from homology"/>
<dbReference type="GO" id="GO:0006412">
    <property type="term" value="P:translation"/>
    <property type="evidence" value="ECO:0007669"/>
    <property type="project" value="UniProtKB-UniRule"/>
</dbReference>
<evidence type="ECO:0000313" key="10">
    <source>
        <dbReference type="EMBL" id="CAA9297091.1"/>
    </source>
</evidence>
<protein>
    <recommendedName>
        <fullName evidence="6 7">Small ribosomal subunit protein uS5</fullName>
    </recommendedName>
</protein>
<keyword evidence="4 7" id="KW-0689">Ribosomal protein</keyword>
<comment type="function">
    <text evidence="7">Located at the back of the 30S subunit body where it stabilizes the conformation of the head with respect to the body.</text>
</comment>
<dbReference type="NCBIfam" id="TIGR01021">
    <property type="entry name" value="rpsE_bact"/>
    <property type="match status" value="1"/>
</dbReference>
<keyword evidence="2 7" id="KW-0699">rRNA-binding</keyword>
<comment type="domain">
    <text evidence="7">The N-terminal domain interacts with the head of the 30S subunit; the C-terminal domain interacts with the body and contacts protein S4. The interaction surface between S4 and S5 is involved in control of translational fidelity.</text>
</comment>
<evidence type="ECO:0000256" key="4">
    <source>
        <dbReference type="ARBA" id="ARBA00022980"/>
    </source>
</evidence>
<evidence type="ECO:0000256" key="8">
    <source>
        <dbReference type="RuleBase" id="RU003823"/>
    </source>
</evidence>
<evidence type="ECO:0000256" key="3">
    <source>
        <dbReference type="ARBA" id="ARBA00022884"/>
    </source>
</evidence>
<dbReference type="InterPro" id="IPR013810">
    <property type="entry name" value="Ribosomal_uS5_N"/>
</dbReference>